<keyword evidence="4" id="KW-0479">Metal-binding</keyword>
<dbReference type="RefSeq" id="XP_022103562.1">
    <property type="nucleotide sequence ID" value="XM_022247870.1"/>
</dbReference>
<dbReference type="CTD" id="390916"/>
<evidence type="ECO:0000256" key="1">
    <source>
        <dbReference type="ARBA" id="ARBA00001936"/>
    </source>
</evidence>
<dbReference type="AlphaFoldDB" id="A0A8B7ZD12"/>
<evidence type="ECO:0000256" key="5">
    <source>
        <dbReference type="ARBA" id="ARBA00022801"/>
    </source>
</evidence>
<evidence type="ECO:0000313" key="12">
    <source>
        <dbReference type="RefSeq" id="XP_022103563.1"/>
    </source>
</evidence>
<sequence length="401" mass="45928">MKYWKEASTVILAARFRHQGPVTHPASSAASRMPAQQQDITTTGSLSKYFDYKVLMLQRTHRSSFFAGAQVFPGGGIDEADFSPRWMELFAEVGIRTPQDFGPMASIRHDRPPMIVENRDFPVPSDIAFRICAIRETFEESGILLVKHMSHCRAATESTPILQYHRKLTDTSDVSVETRKEWRHRVHQNAEDFLEMCREMKTLPDIWSLAEWSNWLTPSDARKRRYDTMFYLCCMDAQPSARQDGRETIQSEWVDPSQSLAQFSEGEFFLPPPQVYEFQRLCHFPELSALFNFSQKRALLGCQRYLPVRLNCSDGVLSVLPGDYLFPEQPMLETIVDESVPTLEGTIEENTDTSKPIHRQQFAMGTMPMCSSLSNFSLPHGHCTPLPYNQCVDFHNPNAKL</sequence>
<protein>
    <submittedName>
        <fullName evidence="10 11">Nucleoside diphosphate-linked moiety X motif 19-like</fullName>
    </submittedName>
</protein>
<dbReference type="PANTHER" id="PTHR12318">
    <property type="entry name" value="TESTOSTERONE-REGULATED PROTEIN RP2"/>
    <property type="match status" value="1"/>
</dbReference>
<evidence type="ECO:0000313" key="9">
    <source>
        <dbReference type="Proteomes" id="UP000694845"/>
    </source>
</evidence>
<keyword evidence="6" id="KW-0460">Magnesium</keyword>
<evidence type="ECO:0000256" key="3">
    <source>
        <dbReference type="ARBA" id="ARBA00005582"/>
    </source>
</evidence>
<keyword evidence="9" id="KW-1185">Reference proteome</keyword>
<dbReference type="PROSITE" id="PS51462">
    <property type="entry name" value="NUDIX"/>
    <property type="match status" value="1"/>
</dbReference>
<reference evidence="10 11" key="1">
    <citation type="submission" date="2025-04" db="UniProtKB">
        <authorList>
            <consortium name="RefSeq"/>
        </authorList>
    </citation>
    <scope>IDENTIFICATION</scope>
</reference>
<dbReference type="CDD" id="cd18870">
    <property type="entry name" value="NUDIX_AcylCoAdiphos_Nudt19"/>
    <property type="match status" value="1"/>
</dbReference>
<dbReference type="RefSeq" id="XP_022103563.1">
    <property type="nucleotide sequence ID" value="XM_022247871.1"/>
</dbReference>
<keyword evidence="7" id="KW-0464">Manganese</keyword>
<evidence type="ECO:0000259" key="8">
    <source>
        <dbReference type="PROSITE" id="PS51462"/>
    </source>
</evidence>
<feature type="domain" description="Nudix hydrolase" evidence="8">
    <location>
        <begin position="22"/>
        <end position="276"/>
    </location>
</feature>
<evidence type="ECO:0000313" key="11">
    <source>
        <dbReference type="RefSeq" id="XP_022103562.1"/>
    </source>
</evidence>
<dbReference type="Gene3D" id="3.90.79.10">
    <property type="entry name" value="Nucleoside Triphosphate Pyrophosphohydrolase"/>
    <property type="match status" value="1"/>
</dbReference>
<dbReference type="GO" id="GO:0005739">
    <property type="term" value="C:mitochondrion"/>
    <property type="evidence" value="ECO:0007669"/>
    <property type="project" value="TreeGrafter"/>
</dbReference>
<evidence type="ECO:0000256" key="7">
    <source>
        <dbReference type="ARBA" id="ARBA00023211"/>
    </source>
</evidence>
<dbReference type="GO" id="GO:0016818">
    <property type="term" value="F:hydrolase activity, acting on acid anhydrides, in phosphorus-containing anhydrides"/>
    <property type="evidence" value="ECO:0007669"/>
    <property type="project" value="InterPro"/>
</dbReference>
<dbReference type="SUPFAM" id="SSF55811">
    <property type="entry name" value="Nudix"/>
    <property type="match status" value="1"/>
</dbReference>
<dbReference type="GeneID" id="110986190"/>
<evidence type="ECO:0000256" key="2">
    <source>
        <dbReference type="ARBA" id="ARBA00001946"/>
    </source>
</evidence>
<evidence type="ECO:0000256" key="4">
    <source>
        <dbReference type="ARBA" id="ARBA00022723"/>
    </source>
</evidence>
<evidence type="ECO:0000313" key="13">
    <source>
        <dbReference type="RefSeq" id="XP_022103564.1"/>
    </source>
</evidence>
<dbReference type="InterPro" id="IPR015797">
    <property type="entry name" value="NUDIX_hydrolase-like_dom_sf"/>
</dbReference>
<accession>A0A8B7ZD12</accession>
<organism evidence="9 13">
    <name type="scientific">Acanthaster planci</name>
    <name type="common">Crown-of-thorns starfish</name>
    <dbReference type="NCBI Taxonomy" id="133434"/>
    <lineage>
        <taxon>Eukaryota</taxon>
        <taxon>Metazoa</taxon>
        <taxon>Echinodermata</taxon>
        <taxon>Eleutherozoa</taxon>
        <taxon>Asterozoa</taxon>
        <taxon>Asteroidea</taxon>
        <taxon>Valvatacea</taxon>
        <taxon>Valvatida</taxon>
        <taxon>Acanthasteridae</taxon>
        <taxon>Acanthaster</taxon>
    </lineage>
</organism>
<dbReference type="PANTHER" id="PTHR12318:SF0">
    <property type="entry name" value="ACYL-COENZYME A DIPHOSPHATASE NUDT19"/>
    <property type="match status" value="1"/>
</dbReference>
<evidence type="ECO:0000256" key="6">
    <source>
        <dbReference type="ARBA" id="ARBA00022842"/>
    </source>
</evidence>
<evidence type="ECO:0000313" key="10">
    <source>
        <dbReference type="RefSeq" id="XP_022103560.1"/>
    </source>
</evidence>
<dbReference type="Proteomes" id="UP000694845">
    <property type="component" value="Unplaced"/>
</dbReference>
<gene>
    <name evidence="10 11 12 13" type="primary">LOC110986190</name>
</gene>
<dbReference type="OMA" id="GFMPSAH"/>
<dbReference type="GO" id="GO:0046872">
    <property type="term" value="F:metal ion binding"/>
    <property type="evidence" value="ECO:0007669"/>
    <property type="project" value="UniProtKB-KW"/>
</dbReference>
<comment type="similarity">
    <text evidence="3">Belongs to the Nudix hydrolase family.</text>
</comment>
<comment type="cofactor">
    <cofactor evidence="1">
        <name>Mn(2+)</name>
        <dbReference type="ChEBI" id="CHEBI:29035"/>
    </cofactor>
</comment>
<comment type="cofactor">
    <cofactor evidence="2">
        <name>Mg(2+)</name>
        <dbReference type="ChEBI" id="CHEBI:18420"/>
    </cofactor>
</comment>
<name>A0A8B7ZD12_ACAPL</name>
<proteinExistence type="inferred from homology"/>
<dbReference type="RefSeq" id="XP_022103564.1">
    <property type="nucleotide sequence ID" value="XM_022247872.1"/>
</dbReference>
<keyword evidence="5" id="KW-0378">Hydrolase</keyword>
<dbReference type="KEGG" id="aplc:110986190"/>
<dbReference type="OrthoDB" id="1695362at2759"/>
<dbReference type="InterPro" id="IPR000086">
    <property type="entry name" value="NUDIX_hydrolase_dom"/>
</dbReference>
<dbReference type="RefSeq" id="XP_022103560.1">
    <property type="nucleotide sequence ID" value="XM_022247868.1"/>
</dbReference>
<dbReference type="InterPro" id="IPR039121">
    <property type="entry name" value="NUDT19"/>
</dbReference>